<keyword evidence="1" id="KW-1133">Transmembrane helix</keyword>
<dbReference type="EMBL" id="QUOT01000001">
    <property type="protein sequence ID" value="REL31297.1"/>
    <property type="molecule type" value="Genomic_DNA"/>
</dbReference>
<accession>A0A3E0U3Y4</accession>
<dbReference type="RefSeq" id="WP_116016018.1">
    <property type="nucleotide sequence ID" value="NZ_QUOT01000001.1"/>
</dbReference>
<feature type="transmembrane region" description="Helical" evidence="1">
    <location>
        <begin position="104"/>
        <end position="122"/>
    </location>
</feature>
<evidence type="ECO:0000313" key="2">
    <source>
        <dbReference type="EMBL" id="REL31297.1"/>
    </source>
</evidence>
<gene>
    <name evidence="2" type="ORF">DXX94_11565</name>
</gene>
<organism evidence="2 3">
    <name type="scientific">Thalassotalea euphylliae</name>
    <dbReference type="NCBI Taxonomy" id="1655234"/>
    <lineage>
        <taxon>Bacteria</taxon>
        <taxon>Pseudomonadati</taxon>
        <taxon>Pseudomonadota</taxon>
        <taxon>Gammaproteobacteria</taxon>
        <taxon>Alteromonadales</taxon>
        <taxon>Colwelliaceae</taxon>
        <taxon>Thalassotalea</taxon>
    </lineage>
</organism>
<sequence length="326" mass="37012">MPIESFVLGIHLIMIFLAGAFGGILEFLNRFDLIRDSKSTESNHNSHHVGYRAHPLYDKVELSFRELVWIGFTHTLHGVGGAFAVTLSLFSLNQFKLELTDENQLFLISLYVIGGYGGSRFLDKVKYSIENQFQKSARQMEENLFSRIDTAREKASLEVIASDIISQAYNVLEMKLDKSRSDIQHIVDDLEDLMDKGVTLPRHFWRKAAIMLGRLYRHKFDDLNKGLLALNKFIDGSRKLNKLDEHFVAVLFNVACYKTELIKNSKAENASEGFQEVEKILEEAISISPAVRDQIYGSDDSSTTADKDLKAYRDWQKSQASGQSSS</sequence>
<feature type="transmembrane region" description="Helical" evidence="1">
    <location>
        <begin position="6"/>
        <end position="28"/>
    </location>
</feature>
<evidence type="ECO:0000256" key="1">
    <source>
        <dbReference type="SAM" id="Phobius"/>
    </source>
</evidence>
<keyword evidence="3" id="KW-1185">Reference proteome</keyword>
<dbReference type="Proteomes" id="UP000256899">
    <property type="component" value="Unassembled WGS sequence"/>
</dbReference>
<reference evidence="3" key="1">
    <citation type="submission" date="2018-08" db="EMBL/GenBank/DDBJ databases">
        <title>Thalassotalea euphylliae genome.</title>
        <authorList>
            <person name="Summers S."/>
            <person name="Rice S.A."/>
            <person name="Freckelton M.L."/>
            <person name="Nedved B.T."/>
            <person name="Hadfield M.G."/>
        </authorList>
    </citation>
    <scope>NUCLEOTIDE SEQUENCE [LARGE SCALE GENOMIC DNA]</scope>
    <source>
        <strain evidence="3">H3</strain>
    </source>
</reference>
<keyword evidence="1" id="KW-0472">Membrane</keyword>
<name>A0A3E0U3Y4_9GAMM</name>
<feature type="transmembrane region" description="Helical" evidence="1">
    <location>
        <begin position="67"/>
        <end position="92"/>
    </location>
</feature>
<proteinExistence type="predicted"/>
<keyword evidence="1" id="KW-0812">Transmembrane</keyword>
<protein>
    <submittedName>
        <fullName evidence="2">Uncharacterized protein</fullName>
    </submittedName>
</protein>
<dbReference type="AlphaFoldDB" id="A0A3E0U3Y4"/>
<comment type="caution">
    <text evidence="2">The sequence shown here is derived from an EMBL/GenBank/DDBJ whole genome shotgun (WGS) entry which is preliminary data.</text>
</comment>
<evidence type="ECO:0000313" key="3">
    <source>
        <dbReference type="Proteomes" id="UP000256899"/>
    </source>
</evidence>